<feature type="transmembrane region" description="Helical" evidence="7">
    <location>
        <begin position="179"/>
        <end position="204"/>
    </location>
</feature>
<dbReference type="InterPro" id="IPR004681">
    <property type="entry name" value="TRAP_DctM"/>
</dbReference>
<feature type="transmembrane region" description="Helical" evidence="7">
    <location>
        <begin position="350"/>
        <end position="367"/>
    </location>
</feature>
<keyword evidence="2" id="KW-1003">Cell membrane</keyword>
<dbReference type="Proteomes" id="UP000193862">
    <property type="component" value="Unassembled WGS sequence"/>
</dbReference>
<feature type="transmembrane region" description="Helical" evidence="7">
    <location>
        <begin position="373"/>
        <end position="398"/>
    </location>
</feature>
<evidence type="ECO:0000313" key="10">
    <source>
        <dbReference type="Proteomes" id="UP000193862"/>
    </source>
</evidence>
<comment type="similarity">
    <text evidence="7">Belongs to the TRAP transporter large permease family.</text>
</comment>
<keyword evidence="7" id="KW-0813">Transport</keyword>
<feature type="transmembrane region" description="Helical" evidence="7">
    <location>
        <begin position="419"/>
        <end position="444"/>
    </location>
</feature>
<dbReference type="InterPro" id="IPR010656">
    <property type="entry name" value="DctM"/>
</dbReference>
<proteinExistence type="inferred from homology"/>
<evidence type="ECO:0000256" key="3">
    <source>
        <dbReference type="ARBA" id="ARBA00022519"/>
    </source>
</evidence>
<feature type="transmembrane region" description="Helical" evidence="7">
    <location>
        <begin position="325"/>
        <end position="343"/>
    </location>
</feature>
<dbReference type="Pfam" id="PF06808">
    <property type="entry name" value="DctM"/>
    <property type="match status" value="1"/>
</dbReference>
<sequence length="445" mass="46884">MIAEYFWPILMLCSLVALLFSGFAVAFVLAGVGILFAVVADVPMVFLSMGVQRIYSGTLTNWLLAAIPLFVFMGLMLESSGIAERLMRSLAALAGGLPGGYAVAVVVIGVVMAASTGIIGASVVLMGMMSLPAMKSAGYDMRLATGVVAASGTLGILIPPSIMLIILGDQLRVPIGDLFMGAIYPGLILAGLYFAYILLVAIFSPHRMPAPERRDGVPLGKAVFALIKDLLAPMVLILAVLGTIITGVATPTESAAIGAVGATLLALFTGGLSFNTLKRAVFETTKTTAMIAFVMIGATVFSLVFRRLGGDAMVADLFSFGDVSPYVTLGAIMFLIFILGFFLDWVEISLVVIPIVAPIVGGLDFGLPSSDVILWFAIALAVNLQTSFLTPPFGYALFYLRGIDRSIPISTIYKGVMPFVLIQISALILILAMPQLVLSLPLALR</sequence>
<comment type="function">
    <text evidence="7">Part of the tripartite ATP-independent periplasmic (TRAP) transport system.</text>
</comment>
<dbReference type="PANTHER" id="PTHR33362">
    <property type="entry name" value="SIALIC ACID TRAP TRANSPORTER PERMEASE PROTEIN SIAT-RELATED"/>
    <property type="match status" value="1"/>
</dbReference>
<evidence type="ECO:0000256" key="6">
    <source>
        <dbReference type="ARBA" id="ARBA00023136"/>
    </source>
</evidence>
<dbReference type="GO" id="GO:0022857">
    <property type="term" value="F:transmembrane transporter activity"/>
    <property type="evidence" value="ECO:0007669"/>
    <property type="project" value="UniProtKB-UniRule"/>
</dbReference>
<keyword evidence="6 7" id="KW-0472">Membrane</keyword>
<comment type="subcellular location">
    <subcellularLocation>
        <location evidence="1 7">Cell inner membrane</location>
        <topology evidence="1 7">Multi-pass membrane protein</topology>
    </subcellularLocation>
</comment>
<keyword evidence="3 7" id="KW-0997">Cell inner membrane</keyword>
<organism evidence="9 10">
    <name type="scientific">Aquimixticola soesokkakensis</name>
    <dbReference type="NCBI Taxonomy" id="1519096"/>
    <lineage>
        <taxon>Bacteria</taxon>
        <taxon>Pseudomonadati</taxon>
        <taxon>Pseudomonadota</taxon>
        <taxon>Alphaproteobacteria</taxon>
        <taxon>Rhodobacterales</taxon>
        <taxon>Paracoccaceae</taxon>
        <taxon>Aquimixticola</taxon>
    </lineage>
</organism>
<protein>
    <recommendedName>
        <fullName evidence="7">TRAP transporter large permease protein</fullName>
    </recommendedName>
</protein>
<evidence type="ECO:0000256" key="7">
    <source>
        <dbReference type="RuleBase" id="RU369079"/>
    </source>
</evidence>
<dbReference type="PANTHER" id="PTHR33362:SF7">
    <property type="entry name" value="SLL1103 PROTEIN"/>
    <property type="match status" value="1"/>
</dbReference>
<evidence type="ECO:0000256" key="4">
    <source>
        <dbReference type="ARBA" id="ARBA00022692"/>
    </source>
</evidence>
<evidence type="ECO:0000256" key="2">
    <source>
        <dbReference type="ARBA" id="ARBA00022475"/>
    </source>
</evidence>
<gene>
    <name evidence="9" type="primary">siaT_13</name>
    <name evidence="9" type="ORF">AQS8620_02375</name>
</gene>
<dbReference type="AlphaFoldDB" id="A0A1Y5T726"/>
<feature type="transmembrane region" description="Helical" evidence="7">
    <location>
        <begin position="12"/>
        <end position="39"/>
    </location>
</feature>
<keyword evidence="5 7" id="KW-1133">Transmembrane helix</keyword>
<keyword evidence="10" id="KW-1185">Reference proteome</keyword>
<dbReference type="RefSeq" id="WP_085837084.1">
    <property type="nucleotide sequence ID" value="NZ_FWFS01000008.1"/>
</dbReference>
<evidence type="ECO:0000256" key="1">
    <source>
        <dbReference type="ARBA" id="ARBA00004429"/>
    </source>
</evidence>
<feature type="transmembrane region" description="Helical" evidence="7">
    <location>
        <begin position="146"/>
        <end position="167"/>
    </location>
</feature>
<name>A0A1Y5T726_9RHOB</name>
<keyword evidence="4 7" id="KW-0812">Transmembrane</keyword>
<dbReference type="OrthoDB" id="7339120at2"/>
<feature type="transmembrane region" description="Helical" evidence="7">
    <location>
        <begin position="230"/>
        <end position="249"/>
    </location>
</feature>
<feature type="transmembrane region" description="Helical" evidence="7">
    <location>
        <begin position="287"/>
        <end position="305"/>
    </location>
</feature>
<accession>A0A1Y5T726</accession>
<comment type="subunit">
    <text evidence="7">The complex comprises the extracytoplasmic solute receptor protein and the two transmembrane proteins.</text>
</comment>
<feature type="domain" description="TRAP C4-dicarboxylate transport system permease DctM subunit" evidence="8">
    <location>
        <begin position="12"/>
        <end position="436"/>
    </location>
</feature>
<feature type="transmembrane region" description="Helical" evidence="7">
    <location>
        <begin position="59"/>
        <end position="77"/>
    </location>
</feature>
<evidence type="ECO:0000256" key="5">
    <source>
        <dbReference type="ARBA" id="ARBA00022989"/>
    </source>
</evidence>
<dbReference type="NCBIfam" id="TIGR00786">
    <property type="entry name" value="dctM"/>
    <property type="match status" value="1"/>
</dbReference>
<reference evidence="9 10" key="1">
    <citation type="submission" date="2017-03" db="EMBL/GenBank/DDBJ databases">
        <authorList>
            <person name="Afonso C.L."/>
            <person name="Miller P.J."/>
            <person name="Scott M.A."/>
            <person name="Spackman E."/>
            <person name="Goraichik I."/>
            <person name="Dimitrov K.M."/>
            <person name="Suarez D.L."/>
            <person name="Swayne D.E."/>
        </authorList>
    </citation>
    <scope>NUCLEOTIDE SEQUENCE [LARGE SCALE GENOMIC DNA]</scope>
    <source>
        <strain evidence="9 10">CECT 8620</strain>
    </source>
</reference>
<evidence type="ECO:0000259" key="8">
    <source>
        <dbReference type="Pfam" id="PF06808"/>
    </source>
</evidence>
<dbReference type="EMBL" id="FWFS01000008">
    <property type="protein sequence ID" value="SLN54012.1"/>
    <property type="molecule type" value="Genomic_DNA"/>
</dbReference>
<evidence type="ECO:0000313" key="9">
    <source>
        <dbReference type="EMBL" id="SLN54012.1"/>
    </source>
</evidence>
<dbReference type="GO" id="GO:0005886">
    <property type="term" value="C:plasma membrane"/>
    <property type="evidence" value="ECO:0007669"/>
    <property type="project" value="UniProtKB-SubCell"/>
</dbReference>
<feature type="transmembrane region" description="Helical" evidence="7">
    <location>
        <begin position="255"/>
        <end position="275"/>
    </location>
</feature>